<dbReference type="Gene3D" id="3.30.70.100">
    <property type="match status" value="1"/>
</dbReference>
<dbReference type="EMBL" id="JACXVP010000006">
    <property type="protein sequence ID" value="KAG5602636.1"/>
    <property type="molecule type" value="Genomic_DNA"/>
</dbReference>
<feature type="region of interest" description="Disordered" evidence="2">
    <location>
        <begin position="172"/>
        <end position="216"/>
    </location>
</feature>
<reference evidence="4 5" key="1">
    <citation type="submission" date="2020-09" db="EMBL/GenBank/DDBJ databases">
        <title>De no assembly of potato wild relative species, Solanum commersonii.</title>
        <authorList>
            <person name="Cho K."/>
        </authorList>
    </citation>
    <scope>NUCLEOTIDE SEQUENCE [LARGE SCALE GENOMIC DNA]</scope>
    <source>
        <strain evidence="4">LZ3.2</strain>
        <tissue evidence="4">Leaf</tissue>
    </source>
</reference>
<feature type="compositionally biased region" description="Basic and acidic residues" evidence="2">
    <location>
        <begin position="174"/>
        <end position="208"/>
    </location>
</feature>
<organism evidence="4 5">
    <name type="scientific">Solanum commersonii</name>
    <name type="common">Commerson's wild potato</name>
    <name type="synonym">Commerson's nightshade</name>
    <dbReference type="NCBI Taxonomy" id="4109"/>
    <lineage>
        <taxon>Eukaryota</taxon>
        <taxon>Viridiplantae</taxon>
        <taxon>Streptophyta</taxon>
        <taxon>Embryophyta</taxon>
        <taxon>Tracheophyta</taxon>
        <taxon>Spermatophyta</taxon>
        <taxon>Magnoliopsida</taxon>
        <taxon>eudicotyledons</taxon>
        <taxon>Gunneridae</taxon>
        <taxon>Pentapetalae</taxon>
        <taxon>asterids</taxon>
        <taxon>lamiids</taxon>
        <taxon>Solanales</taxon>
        <taxon>Solanaceae</taxon>
        <taxon>Solanoideae</taxon>
        <taxon>Solaneae</taxon>
        <taxon>Solanum</taxon>
    </lineage>
</organism>
<keyword evidence="5" id="KW-1185">Reference proteome</keyword>
<dbReference type="GO" id="GO:0016020">
    <property type="term" value="C:membrane"/>
    <property type="evidence" value="ECO:0007669"/>
    <property type="project" value="UniProtKB-SubCell"/>
</dbReference>
<gene>
    <name evidence="4" type="ORF">H5410_034006</name>
</gene>
<evidence type="ECO:0000259" key="3">
    <source>
        <dbReference type="PROSITE" id="PS50846"/>
    </source>
</evidence>
<evidence type="ECO:0000256" key="2">
    <source>
        <dbReference type="SAM" id="MobiDB-lite"/>
    </source>
</evidence>
<dbReference type="CDD" id="cd00371">
    <property type="entry name" value="HMA"/>
    <property type="match status" value="1"/>
</dbReference>
<dbReference type="SUPFAM" id="SSF55008">
    <property type="entry name" value="HMA, heavy metal-associated domain"/>
    <property type="match status" value="1"/>
</dbReference>
<dbReference type="PANTHER" id="PTHR47066">
    <property type="entry name" value="HEAVY METAL-ASSOCIATED ISOPRENYLATED PLANT PROTEIN 9"/>
    <property type="match status" value="1"/>
</dbReference>
<dbReference type="PROSITE" id="PS50846">
    <property type="entry name" value="HMA_2"/>
    <property type="match status" value="1"/>
</dbReference>
<dbReference type="AlphaFoldDB" id="A0A9J5YUA0"/>
<evidence type="ECO:0000313" key="5">
    <source>
        <dbReference type="Proteomes" id="UP000824120"/>
    </source>
</evidence>
<comment type="caution">
    <text evidence="4">The sequence shown here is derived from an EMBL/GenBank/DDBJ whole genome shotgun (WGS) entry which is preliminary data.</text>
</comment>
<feature type="domain" description="HMA" evidence="3">
    <location>
        <begin position="107"/>
        <end position="171"/>
    </location>
</feature>
<accession>A0A9J5YUA0</accession>
<proteinExistence type="predicted"/>
<dbReference type="InterPro" id="IPR006121">
    <property type="entry name" value="HMA_dom"/>
</dbReference>
<feature type="compositionally biased region" description="Basic and acidic residues" evidence="2">
    <location>
        <begin position="79"/>
        <end position="96"/>
    </location>
</feature>
<dbReference type="OrthoDB" id="1301662at2759"/>
<dbReference type="InterPro" id="IPR044258">
    <property type="entry name" value="HIPP09-like"/>
</dbReference>
<dbReference type="GO" id="GO:0046872">
    <property type="term" value="F:metal ion binding"/>
    <property type="evidence" value="ECO:0007669"/>
    <property type="project" value="InterPro"/>
</dbReference>
<dbReference type="InterPro" id="IPR036163">
    <property type="entry name" value="HMA_dom_sf"/>
</dbReference>
<evidence type="ECO:0000313" key="4">
    <source>
        <dbReference type="EMBL" id="KAG5602636.1"/>
    </source>
</evidence>
<comment type="subcellular location">
    <subcellularLocation>
        <location evidence="1">Membrane</location>
        <topology evidence="1">Peripheral membrane protein</topology>
    </subcellularLocation>
</comment>
<dbReference type="GO" id="GO:0009626">
    <property type="term" value="P:plant-type hypersensitive response"/>
    <property type="evidence" value="ECO:0007669"/>
    <property type="project" value="UniProtKB-KW"/>
</dbReference>
<protein>
    <recommendedName>
        <fullName evidence="3">HMA domain-containing protein</fullName>
    </recommendedName>
</protein>
<dbReference type="Proteomes" id="UP000824120">
    <property type="component" value="Chromosome 6"/>
</dbReference>
<dbReference type="Pfam" id="PF00403">
    <property type="entry name" value="HMA"/>
    <property type="match status" value="1"/>
</dbReference>
<sequence length="254" mass="29209">MSKEAKKELVKEPKIEEMEDEKTQELKQLSPLILCIDLHCLGCAKKIERTISKIRGFYPTLVTLLTSIKSIFKWSRGRQSNDRYGVKPSDNKRNDRTTSSVCQVNRLTTVELIVNMHCEACAKQLKRKILKMRGVRTAETDLTLGKVIVKGSMDANKLVDYVYRRTKKQAKIVLQHEPRKHKEETKSEDPNPDEEAKKLEEEDKKEGGEDSSMASEGEEIINKMMYYCQPLYVIERIPPPQLFSDENPNACCIT</sequence>
<feature type="region of interest" description="Disordered" evidence="2">
    <location>
        <begin position="79"/>
        <end position="98"/>
    </location>
</feature>
<evidence type="ECO:0000256" key="1">
    <source>
        <dbReference type="ARBA" id="ARBA00004170"/>
    </source>
</evidence>
<name>A0A9J5YUA0_SOLCO</name>
<dbReference type="PANTHER" id="PTHR47066:SF2">
    <property type="entry name" value="HMA DOMAIN-CONTAINING PROTEIN"/>
    <property type="match status" value="1"/>
</dbReference>